<dbReference type="InterPro" id="IPR001932">
    <property type="entry name" value="PPM-type_phosphatase-like_dom"/>
</dbReference>
<dbReference type="Pfam" id="PF00672">
    <property type="entry name" value="HAMP"/>
    <property type="match status" value="1"/>
</dbReference>
<protein>
    <submittedName>
        <fullName evidence="7">HAMP domain-containing protein</fullName>
    </submittedName>
</protein>
<dbReference type="GO" id="GO:0016301">
    <property type="term" value="F:kinase activity"/>
    <property type="evidence" value="ECO:0007669"/>
    <property type="project" value="UniProtKB-KW"/>
</dbReference>
<dbReference type="GO" id="GO:0007165">
    <property type="term" value="P:signal transduction"/>
    <property type="evidence" value="ECO:0007669"/>
    <property type="project" value="InterPro"/>
</dbReference>
<dbReference type="CDD" id="cd16936">
    <property type="entry name" value="HATPase_RsbW-like"/>
    <property type="match status" value="1"/>
</dbReference>
<dbReference type="SMART" id="SM00304">
    <property type="entry name" value="HAMP"/>
    <property type="match status" value="1"/>
</dbReference>
<dbReference type="EMBL" id="QRAN01000002">
    <property type="protein sequence ID" value="RLQ23557.1"/>
    <property type="molecule type" value="Genomic_DNA"/>
</dbReference>
<dbReference type="CDD" id="cd12913">
    <property type="entry name" value="PDC1_MCP_like"/>
    <property type="match status" value="1"/>
</dbReference>
<evidence type="ECO:0000313" key="7">
    <source>
        <dbReference type="EMBL" id="RLQ23557.1"/>
    </source>
</evidence>
<comment type="subcellular location">
    <subcellularLocation>
        <location evidence="1">Membrane</location>
    </subcellularLocation>
</comment>
<gene>
    <name evidence="7" type="ORF">DWB85_03125</name>
</gene>
<sequence length="789" mass="86018">MRNSFSARLIVLLTLALALIMGGGMLLDYRFSREEILARLAEEARVEIGVAINDTENWLRGVQATTQLLGRFLQQTDYAEDGLQQLLHDVVANNDEIFGAAIALNPALSDQPEGFAAYYYSGQGAVRFANLASDKASYQDQPWFTDPIAAGKALWSEPYFDTGGGEVLMTTYSVPVYRYGDSGERSLYAVVTADVTLADLQRVVSQLHLGASSYGLLFSRQGRVMSSRNPASVMKHFSEMAYQGVDQDIWHSMFKHALEGEGITADFPCPESAGQCTIRMGRLESTGWPIGVVYNQREILAPLHRYEIKTAMLALGTLLLMSLTVYLLTSRLTRPLQQLSSASEHIARGNLDVPLPQARGEDEVSRLVRSFASMNRELKAYIGDLETATASRSRLEGELNAAREIQMSMLPGAGEASWREGGISLWAQVLPAKTVGGDLYTYFRDGRQLLLAVGDVSDKGVPAALFMARSISFLQQLAGSQLAPDTAMAKLNNALERDNQSCMFVTLFLGVLDLESGELCFASAGQTAPSLLRNGQAGPVSQDTGPALGLAANQVYPRNTLHLLDGDRLAIFTDGIDEAFDTGARMYGVERVDEEMQANAQLPLAACGRALIASVEAHAGAQPQSDDITLMLLEYRPGGRHSSAHSFSPGPGLASQLESWLQPLLQAWAVPTELVLELNLVAEELATNVNKYAGLDEEEQMLVTLALQAGTLSLEIRDAGRAFNPLTESRRSTLGADIDAAEIGGLGVHLITRLTDRQSYRREDGHNVLRVEKDIRAPERARPDQHPEY</sequence>
<dbReference type="SMART" id="SM00331">
    <property type="entry name" value="PP2C_SIG"/>
    <property type="match status" value="1"/>
</dbReference>
<evidence type="ECO:0000256" key="4">
    <source>
        <dbReference type="ARBA" id="ARBA00022777"/>
    </source>
</evidence>
<name>A0A3L7E126_9GAMM</name>
<dbReference type="Gene3D" id="3.30.565.10">
    <property type="entry name" value="Histidine kinase-like ATPase, C-terminal domain"/>
    <property type="match status" value="1"/>
</dbReference>
<keyword evidence="5" id="KW-0378">Hydrolase</keyword>
<dbReference type="PANTHER" id="PTHR43156:SF2">
    <property type="entry name" value="STAGE II SPORULATION PROTEIN E"/>
    <property type="match status" value="1"/>
</dbReference>
<evidence type="ECO:0000256" key="2">
    <source>
        <dbReference type="ARBA" id="ARBA00022553"/>
    </source>
</evidence>
<accession>A0A3L7E126</accession>
<dbReference type="InterPro" id="IPR052016">
    <property type="entry name" value="Bact_Sigma-Reg"/>
</dbReference>
<dbReference type="GO" id="GO:0016791">
    <property type="term" value="F:phosphatase activity"/>
    <property type="evidence" value="ECO:0007669"/>
    <property type="project" value="TreeGrafter"/>
</dbReference>
<feature type="domain" description="HAMP" evidence="6">
    <location>
        <begin position="330"/>
        <end position="383"/>
    </location>
</feature>
<dbReference type="InterPro" id="IPR003594">
    <property type="entry name" value="HATPase_dom"/>
</dbReference>
<dbReference type="AlphaFoldDB" id="A0A3L7E126"/>
<keyword evidence="3" id="KW-0808">Transferase</keyword>
<dbReference type="SUPFAM" id="SSF158472">
    <property type="entry name" value="HAMP domain-like"/>
    <property type="match status" value="1"/>
</dbReference>
<keyword evidence="2" id="KW-0597">Phosphoprotein</keyword>
<dbReference type="Proteomes" id="UP000265509">
    <property type="component" value="Unassembled WGS sequence"/>
</dbReference>
<dbReference type="CDD" id="cd06225">
    <property type="entry name" value="HAMP"/>
    <property type="match status" value="1"/>
</dbReference>
<dbReference type="GO" id="GO:0016020">
    <property type="term" value="C:membrane"/>
    <property type="evidence" value="ECO:0007669"/>
    <property type="project" value="UniProtKB-SubCell"/>
</dbReference>
<keyword evidence="8" id="KW-1185">Reference proteome</keyword>
<evidence type="ECO:0000256" key="3">
    <source>
        <dbReference type="ARBA" id="ARBA00022679"/>
    </source>
</evidence>
<dbReference type="OrthoDB" id="9811749at2"/>
<dbReference type="InterPro" id="IPR003660">
    <property type="entry name" value="HAMP_dom"/>
</dbReference>
<dbReference type="InterPro" id="IPR036457">
    <property type="entry name" value="PPM-type-like_dom_sf"/>
</dbReference>
<dbReference type="Gene3D" id="6.10.340.10">
    <property type="match status" value="1"/>
</dbReference>
<dbReference type="Gene3D" id="3.30.450.20">
    <property type="entry name" value="PAS domain"/>
    <property type="match status" value="1"/>
</dbReference>
<organism evidence="7 8">
    <name type="scientific">Seongchinamella sediminis</name>
    <dbReference type="NCBI Taxonomy" id="2283635"/>
    <lineage>
        <taxon>Bacteria</taxon>
        <taxon>Pseudomonadati</taxon>
        <taxon>Pseudomonadota</taxon>
        <taxon>Gammaproteobacteria</taxon>
        <taxon>Cellvibrionales</taxon>
        <taxon>Halieaceae</taxon>
        <taxon>Seongchinamella</taxon>
    </lineage>
</organism>
<dbReference type="Pfam" id="PF22673">
    <property type="entry name" value="MCP-like_PDC_1"/>
    <property type="match status" value="1"/>
</dbReference>
<evidence type="ECO:0000313" key="8">
    <source>
        <dbReference type="Proteomes" id="UP000265509"/>
    </source>
</evidence>
<dbReference type="PANTHER" id="PTHR43156">
    <property type="entry name" value="STAGE II SPORULATION PROTEIN E-RELATED"/>
    <property type="match status" value="1"/>
</dbReference>
<comment type="caution">
    <text evidence="7">The sequence shown here is derived from an EMBL/GenBank/DDBJ whole genome shotgun (WGS) entry which is preliminary data.</text>
</comment>
<dbReference type="PROSITE" id="PS50885">
    <property type="entry name" value="HAMP"/>
    <property type="match status" value="1"/>
</dbReference>
<dbReference type="CDD" id="cd18774">
    <property type="entry name" value="PDC2_HK_sensor"/>
    <property type="match status" value="1"/>
</dbReference>
<dbReference type="InterPro" id="IPR036890">
    <property type="entry name" value="HATPase_C_sf"/>
</dbReference>
<dbReference type="Gene3D" id="3.60.40.10">
    <property type="entry name" value="PPM-type phosphatase domain"/>
    <property type="match status" value="1"/>
</dbReference>
<dbReference type="Pfam" id="PF07228">
    <property type="entry name" value="SpoIIE"/>
    <property type="match status" value="1"/>
</dbReference>
<dbReference type="RefSeq" id="WP_117952735.1">
    <property type="nucleotide sequence ID" value="NZ_QRAN01000002.1"/>
</dbReference>
<dbReference type="Pfam" id="PF13581">
    <property type="entry name" value="HATPase_c_2"/>
    <property type="match status" value="1"/>
</dbReference>
<reference evidence="7 8" key="1">
    <citation type="submission" date="2018-07" db="EMBL/GenBank/DDBJ databases">
        <title>Halioglobus sp. genome submission.</title>
        <authorList>
            <person name="Ye M.-Q."/>
            <person name="Du Z.-J."/>
        </authorList>
    </citation>
    <scope>NUCLEOTIDE SEQUENCE [LARGE SCALE GENOMIC DNA]</scope>
    <source>
        <strain evidence="7 8">U0301</strain>
    </source>
</reference>
<dbReference type="SUPFAM" id="SSF81606">
    <property type="entry name" value="PP2C-like"/>
    <property type="match status" value="1"/>
</dbReference>
<evidence type="ECO:0000256" key="1">
    <source>
        <dbReference type="ARBA" id="ARBA00004370"/>
    </source>
</evidence>
<evidence type="ECO:0000256" key="5">
    <source>
        <dbReference type="ARBA" id="ARBA00022801"/>
    </source>
</evidence>
<keyword evidence="4" id="KW-0418">Kinase</keyword>
<evidence type="ECO:0000259" key="6">
    <source>
        <dbReference type="PROSITE" id="PS50885"/>
    </source>
</evidence>
<proteinExistence type="predicted"/>